<evidence type="ECO:0000256" key="2">
    <source>
        <dbReference type="ARBA" id="ARBA00008834"/>
    </source>
</evidence>
<comment type="caution">
    <text evidence="10">The sequence shown here is derived from an EMBL/GenBank/DDBJ whole genome shotgun (WGS) entry which is preliminary data.</text>
</comment>
<evidence type="ECO:0000256" key="9">
    <source>
        <dbReference type="SAM" id="SignalP"/>
    </source>
</evidence>
<proteinExistence type="inferred from homology"/>
<evidence type="ECO:0000256" key="5">
    <source>
        <dbReference type="ARBA" id="ARBA00022801"/>
    </source>
</evidence>
<evidence type="ECO:0000256" key="3">
    <source>
        <dbReference type="ARBA" id="ARBA00022512"/>
    </source>
</evidence>
<evidence type="ECO:0000256" key="7">
    <source>
        <dbReference type="ARBA" id="ARBA00023316"/>
    </source>
</evidence>
<dbReference type="InterPro" id="IPR012334">
    <property type="entry name" value="Pectin_lyas_fold"/>
</dbReference>
<comment type="subcellular location">
    <subcellularLocation>
        <location evidence="1">Secreted</location>
        <location evidence="1">Cell wall</location>
    </subcellularLocation>
</comment>
<dbReference type="EMBL" id="BQKI01000076">
    <property type="protein sequence ID" value="GJN22931.1"/>
    <property type="molecule type" value="Genomic_DNA"/>
</dbReference>
<evidence type="ECO:0000256" key="6">
    <source>
        <dbReference type="ARBA" id="ARBA00023295"/>
    </source>
</evidence>
<dbReference type="Gene3D" id="2.160.20.10">
    <property type="entry name" value="Single-stranded right-handed beta-helix, Pectin lyase-like"/>
    <property type="match status" value="1"/>
</dbReference>
<dbReference type="Pfam" id="PF00295">
    <property type="entry name" value="Glyco_hydro_28"/>
    <property type="match status" value="1"/>
</dbReference>
<dbReference type="SUPFAM" id="SSF51126">
    <property type="entry name" value="Pectin lyase-like"/>
    <property type="match status" value="1"/>
</dbReference>
<keyword evidence="4" id="KW-0964">Secreted</keyword>
<evidence type="ECO:0000313" key="10">
    <source>
        <dbReference type="EMBL" id="GJN22931.1"/>
    </source>
</evidence>
<evidence type="ECO:0000256" key="4">
    <source>
        <dbReference type="ARBA" id="ARBA00022525"/>
    </source>
</evidence>
<keyword evidence="3" id="KW-0134">Cell wall</keyword>
<name>A0AAV5EK02_ELECO</name>
<feature type="chain" id="PRO_5043506783" description="Polygalacturonase" evidence="9">
    <location>
        <begin position="29"/>
        <end position="247"/>
    </location>
</feature>
<dbReference type="GO" id="GO:0005975">
    <property type="term" value="P:carbohydrate metabolic process"/>
    <property type="evidence" value="ECO:0007669"/>
    <property type="project" value="InterPro"/>
</dbReference>
<keyword evidence="7" id="KW-0961">Cell wall biogenesis/degradation</keyword>
<protein>
    <recommendedName>
        <fullName evidence="12">Polygalacturonase</fullName>
    </recommendedName>
</protein>
<dbReference type="GO" id="GO:0004650">
    <property type="term" value="F:polygalacturonase activity"/>
    <property type="evidence" value="ECO:0007669"/>
    <property type="project" value="InterPro"/>
</dbReference>
<dbReference type="GO" id="GO:0071555">
    <property type="term" value="P:cell wall organization"/>
    <property type="evidence" value="ECO:0007669"/>
    <property type="project" value="UniProtKB-KW"/>
</dbReference>
<dbReference type="Proteomes" id="UP001054889">
    <property type="component" value="Unassembled WGS sequence"/>
</dbReference>
<evidence type="ECO:0000256" key="1">
    <source>
        <dbReference type="ARBA" id="ARBA00004191"/>
    </source>
</evidence>
<dbReference type="PANTHER" id="PTHR31375">
    <property type="match status" value="1"/>
</dbReference>
<evidence type="ECO:0000313" key="11">
    <source>
        <dbReference type="Proteomes" id="UP001054889"/>
    </source>
</evidence>
<keyword evidence="11" id="KW-1185">Reference proteome</keyword>
<keyword evidence="5 8" id="KW-0378">Hydrolase</keyword>
<organism evidence="10 11">
    <name type="scientific">Eleusine coracana subsp. coracana</name>
    <dbReference type="NCBI Taxonomy" id="191504"/>
    <lineage>
        <taxon>Eukaryota</taxon>
        <taxon>Viridiplantae</taxon>
        <taxon>Streptophyta</taxon>
        <taxon>Embryophyta</taxon>
        <taxon>Tracheophyta</taxon>
        <taxon>Spermatophyta</taxon>
        <taxon>Magnoliopsida</taxon>
        <taxon>Liliopsida</taxon>
        <taxon>Poales</taxon>
        <taxon>Poaceae</taxon>
        <taxon>PACMAD clade</taxon>
        <taxon>Chloridoideae</taxon>
        <taxon>Cynodonteae</taxon>
        <taxon>Eleusininae</taxon>
        <taxon>Eleusine</taxon>
    </lineage>
</organism>
<keyword evidence="9" id="KW-0732">Signal</keyword>
<evidence type="ECO:0008006" key="12">
    <source>
        <dbReference type="Google" id="ProtNLM"/>
    </source>
</evidence>
<reference evidence="10" key="2">
    <citation type="submission" date="2021-12" db="EMBL/GenBank/DDBJ databases">
        <title>Resequencing data analysis of finger millet.</title>
        <authorList>
            <person name="Hatakeyama M."/>
            <person name="Aluri S."/>
            <person name="Balachadran M.T."/>
            <person name="Sivarajan S.R."/>
            <person name="Poveda L."/>
            <person name="Shimizu-Inatsugi R."/>
            <person name="Schlapbach R."/>
            <person name="Sreeman S.M."/>
            <person name="Shimizu K.K."/>
        </authorList>
    </citation>
    <scope>NUCLEOTIDE SEQUENCE</scope>
</reference>
<gene>
    <name evidence="10" type="primary">gb10540</name>
    <name evidence="10" type="ORF">PR202_gb10540</name>
</gene>
<comment type="similarity">
    <text evidence="2 8">Belongs to the glycosyl hydrolase 28 family.</text>
</comment>
<feature type="signal peptide" evidence="9">
    <location>
        <begin position="1"/>
        <end position="28"/>
    </location>
</feature>
<accession>A0AAV5EK02</accession>
<dbReference type="InterPro" id="IPR011050">
    <property type="entry name" value="Pectin_lyase_fold/virulence"/>
</dbReference>
<sequence>MPMASRALQLVLVAPLLLLLSLTIAIEAASTSNGTTGRSSAPAQSVFSVDDYGAVGDGAHDDTKALANAWNAACSSSSQPATVLVPGGKCYLLKLITLSGPCKSSSVVVSVQGTLVASPDRSDWSEDDTRHWIVFRGVDKLTVNGGGTVDGNGEAWWKYSCKINKALPCKDAPTALSFHDCTNLRVTGLNFLNSQQIHMSVEDSTNVLLSRLSITAPETSPNTDGIHITRSQDVQVTNCKIKTGKLH</sequence>
<evidence type="ECO:0000256" key="8">
    <source>
        <dbReference type="RuleBase" id="RU361169"/>
    </source>
</evidence>
<reference evidence="10" key="1">
    <citation type="journal article" date="2018" name="DNA Res.">
        <title>Multiple hybrid de novo genome assembly of finger millet, an orphan allotetraploid crop.</title>
        <authorList>
            <person name="Hatakeyama M."/>
            <person name="Aluri S."/>
            <person name="Balachadran M.T."/>
            <person name="Sivarajan S.R."/>
            <person name="Patrignani A."/>
            <person name="Gruter S."/>
            <person name="Poveda L."/>
            <person name="Shimizu-Inatsugi R."/>
            <person name="Baeten J."/>
            <person name="Francoijs K.J."/>
            <person name="Nataraja K.N."/>
            <person name="Reddy Y.A.N."/>
            <person name="Phadnis S."/>
            <person name="Ravikumar R.L."/>
            <person name="Schlapbach R."/>
            <person name="Sreeman S.M."/>
            <person name="Shimizu K.K."/>
        </authorList>
    </citation>
    <scope>NUCLEOTIDE SEQUENCE</scope>
</reference>
<keyword evidence="6 8" id="KW-0326">Glycosidase</keyword>
<dbReference type="InterPro" id="IPR000743">
    <property type="entry name" value="Glyco_hydro_28"/>
</dbReference>
<dbReference type="AlphaFoldDB" id="A0AAV5EK02"/>